<protein>
    <submittedName>
        <fullName evidence="2">Amidohydrolase family protein</fullName>
    </submittedName>
</protein>
<dbReference type="SUPFAM" id="SSF51556">
    <property type="entry name" value="Metallo-dependent hydrolases"/>
    <property type="match status" value="1"/>
</dbReference>
<comment type="caution">
    <text evidence="2">The sequence shown here is derived from an EMBL/GenBank/DDBJ whole genome shotgun (WGS) entry which is preliminary data.</text>
</comment>
<dbReference type="InterPro" id="IPR051781">
    <property type="entry name" value="Metallo-dep_Hydrolase"/>
</dbReference>
<dbReference type="SUPFAM" id="SSF51338">
    <property type="entry name" value="Composite domain of metallo-dependent hydrolases"/>
    <property type="match status" value="1"/>
</dbReference>
<evidence type="ECO:0000313" key="2">
    <source>
        <dbReference type="EMBL" id="MFC0685776.1"/>
    </source>
</evidence>
<dbReference type="EMBL" id="JBHLTM010000055">
    <property type="protein sequence ID" value="MFC0685776.1"/>
    <property type="molecule type" value="Genomic_DNA"/>
</dbReference>
<dbReference type="InterPro" id="IPR011059">
    <property type="entry name" value="Metal-dep_hydrolase_composite"/>
</dbReference>
<dbReference type="Gene3D" id="2.30.40.10">
    <property type="entry name" value="Urease, subunit C, domain 1"/>
    <property type="match status" value="1"/>
</dbReference>
<keyword evidence="3" id="KW-1185">Reference proteome</keyword>
<gene>
    <name evidence="2" type="ORF">ACFFF8_14340</name>
</gene>
<dbReference type="RefSeq" id="WP_379489363.1">
    <property type="nucleotide sequence ID" value="NZ_JBHLTM010000055.1"/>
</dbReference>
<name>A0ABV6S944_9SPHN</name>
<dbReference type="InterPro" id="IPR032466">
    <property type="entry name" value="Metal_Hydrolase"/>
</dbReference>
<reference evidence="2 3" key="1">
    <citation type="submission" date="2024-09" db="EMBL/GenBank/DDBJ databases">
        <authorList>
            <person name="Sun Q."/>
            <person name="Mori K."/>
        </authorList>
    </citation>
    <scope>NUCLEOTIDE SEQUENCE [LARGE SCALE GENOMIC DNA]</scope>
    <source>
        <strain evidence="2 3">CICC 11035S</strain>
    </source>
</reference>
<dbReference type="Pfam" id="PF01979">
    <property type="entry name" value="Amidohydro_1"/>
    <property type="match status" value="1"/>
</dbReference>
<dbReference type="InterPro" id="IPR057744">
    <property type="entry name" value="OTAase-like"/>
</dbReference>
<organism evidence="2 3">
    <name type="scientific">Novosphingobium clariflavum</name>
    <dbReference type="NCBI Taxonomy" id="2029884"/>
    <lineage>
        <taxon>Bacteria</taxon>
        <taxon>Pseudomonadati</taxon>
        <taxon>Pseudomonadota</taxon>
        <taxon>Alphaproteobacteria</taxon>
        <taxon>Sphingomonadales</taxon>
        <taxon>Sphingomonadaceae</taxon>
        <taxon>Novosphingobium</taxon>
    </lineage>
</organism>
<dbReference type="PANTHER" id="PTHR43135">
    <property type="entry name" value="ALPHA-D-RIBOSE 1-METHYLPHOSPHONATE 5-TRIPHOSPHATE DIPHOSPHATASE"/>
    <property type="match status" value="1"/>
</dbReference>
<evidence type="ECO:0000259" key="1">
    <source>
        <dbReference type="Pfam" id="PF01979"/>
    </source>
</evidence>
<dbReference type="Proteomes" id="UP001589858">
    <property type="component" value="Unassembled WGS sequence"/>
</dbReference>
<evidence type="ECO:0000313" key="3">
    <source>
        <dbReference type="Proteomes" id="UP001589858"/>
    </source>
</evidence>
<accession>A0ABV6S944</accession>
<sequence length="435" mass="46180">MAERRDTVGRTVIQNATIFDGTGRPTTRGDLVVEGNRVTSVGAATTAQPGDVTIDARGLFLMPGMVEGHAHLSFENVCATEDLITPCPETQVFTAARGARALIEAGFTSAYGASEAKLKLAVAVREEVNAGRLPGPRIRAGGLEISVTGAMGDESKAHNPRQGPSAIVDGVEEMRKTVRLHCREGIDNIKLDVSGDPFYPGTPGHTTPMTFEEVRVAAETAHAYGRKVNAHTRSIEGSKHCVRAGVDGLFHCEYADEELLDMMEAARERIFVVPTVGLFAQIMAGEACAHGLSPEVGGYMNIPDLLENSLKTHTELRRRGIRHLIGGDYGFGWSPQGTQGRDLKSFVDFYGYTPAEALVCATRNGGLAMGYGGELGTLEPGKLADLILVDGDPLADISILAGPDKVVFVMKDGAVQKLSPTLAARANSPALEAAE</sequence>
<dbReference type="CDD" id="cd01299">
    <property type="entry name" value="Met_dep_hydrolase_A"/>
    <property type="match status" value="1"/>
</dbReference>
<dbReference type="PANTHER" id="PTHR43135:SF3">
    <property type="entry name" value="ALPHA-D-RIBOSE 1-METHYLPHOSPHONATE 5-TRIPHOSPHATE DIPHOSPHATASE"/>
    <property type="match status" value="1"/>
</dbReference>
<feature type="domain" description="Amidohydrolase-related" evidence="1">
    <location>
        <begin position="60"/>
        <end position="413"/>
    </location>
</feature>
<dbReference type="InterPro" id="IPR006680">
    <property type="entry name" value="Amidohydro-rel"/>
</dbReference>
<proteinExistence type="predicted"/>
<dbReference type="Gene3D" id="3.20.20.140">
    <property type="entry name" value="Metal-dependent hydrolases"/>
    <property type="match status" value="1"/>
</dbReference>